<organism evidence="4 5">
    <name type="scientific">Mesorhizobium metallidurans STM 2683</name>
    <dbReference type="NCBI Taxonomy" id="1297569"/>
    <lineage>
        <taxon>Bacteria</taxon>
        <taxon>Pseudomonadati</taxon>
        <taxon>Pseudomonadota</taxon>
        <taxon>Alphaproteobacteria</taxon>
        <taxon>Hyphomicrobiales</taxon>
        <taxon>Phyllobacteriaceae</taxon>
        <taxon>Mesorhizobium</taxon>
    </lineage>
</organism>
<evidence type="ECO:0000313" key="4">
    <source>
        <dbReference type="EMBL" id="CCV07887.1"/>
    </source>
</evidence>
<accession>M5EUJ3</accession>
<evidence type="ECO:0000256" key="1">
    <source>
        <dbReference type="ARBA" id="ARBA00023125"/>
    </source>
</evidence>
<dbReference type="STRING" id="1297569.MESS2_650112"/>
<keyword evidence="1 2" id="KW-0238">DNA-binding</keyword>
<dbReference type="Pfam" id="PF00440">
    <property type="entry name" value="TetR_N"/>
    <property type="match status" value="1"/>
</dbReference>
<dbReference type="InterPro" id="IPR009057">
    <property type="entry name" value="Homeodomain-like_sf"/>
</dbReference>
<dbReference type="InterPro" id="IPR050624">
    <property type="entry name" value="HTH-type_Tx_Regulator"/>
</dbReference>
<protein>
    <submittedName>
        <fullName evidence="4">Putative Transcriptional regulator, TetR family</fullName>
    </submittedName>
</protein>
<dbReference type="EMBL" id="CAUM01000134">
    <property type="protein sequence ID" value="CCV07887.1"/>
    <property type="molecule type" value="Genomic_DNA"/>
</dbReference>
<dbReference type="SUPFAM" id="SSF46689">
    <property type="entry name" value="Homeodomain-like"/>
    <property type="match status" value="1"/>
</dbReference>
<reference evidence="4 5" key="1">
    <citation type="submission" date="2013-02" db="EMBL/GenBank/DDBJ databases">
        <authorList>
            <person name="Genoscope - CEA"/>
        </authorList>
    </citation>
    <scope>NUCLEOTIDE SEQUENCE [LARGE SCALE GENOMIC DNA]</scope>
    <source>
        <strain evidence="4 5">STM 2683</strain>
    </source>
</reference>
<dbReference type="InterPro" id="IPR001647">
    <property type="entry name" value="HTH_TetR"/>
</dbReference>
<dbReference type="GO" id="GO:0003677">
    <property type="term" value="F:DNA binding"/>
    <property type="evidence" value="ECO:0007669"/>
    <property type="project" value="UniProtKB-UniRule"/>
</dbReference>
<feature type="domain" description="HTH tetR-type" evidence="3">
    <location>
        <begin position="10"/>
        <end position="70"/>
    </location>
</feature>
<keyword evidence="5" id="KW-1185">Reference proteome</keyword>
<dbReference type="Pfam" id="PF14278">
    <property type="entry name" value="TetR_C_8"/>
    <property type="match status" value="1"/>
</dbReference>
<evidence type="ECO:0000313" key="5">
    <source>
        <dbReference type="Proteomes" id="UP000012062"/>
    </source>
</evidence>
<evidence type="ECO:0000256" key="2">
    <source>
        <dbReference type="PROSITE-ProRule" id="PRU00335"/>
    </source>
</evidence>
<dbReference type="PANTHER" id="PTHR43479">
    <property type="entry name" value="ACREF/ENVCD OPERON REPRESSOR-RELATED"/>
    <property type="match status" value="1"/>
</dbReference>
<evidence type="ECO:0000259" key="3">
    <source>
        <dbReference type="PROSITE" id="PS50977"/>
    </source>
</evidence>
<dbReference type="InterPro" id="IPR039532">
    <property type="entry name" value="TetR_C_Firmicutes"/>
</dbReference>
<dbReference type="AlphaFoldDB" id="M5EUJ3"/>
<dbReference type="eggNOG" id="COG1309">
    <property type="taxonomic scope" value="Bacteria"/>
</dbReference>
<dbReference type="Proteomes" id="UP000012062">
    <property type="component" value="Unassembled WGS sequence"/>
</dbReference>
<dbReference type="PROSITE" id="PS50977">
    <property type="entry name" value="HTH_TETR_2"/>
    <property type="match status" value="1"/>
</dbReference>
<dbReference type="Gene3D" id="1.10.357.10">
    <property type="entry name" value="Tetracycline Repressor, domain 2"/>
    <property type="match status" value="1"/>
</dbReference>
<feature type="DNA-binding region" description="H-T-H motif" evidence="2">
    <location>
        <begin position="33"/>
        <end position="52"/>
    </location>
</feature>
<name>M5EUJ3_9HYPH</name>
<proteinExistence type="predicted"/>
<comment type="caution">
    <text evidence="4">The sequence shown here is derived from an EMBL/GenBank/DDBJ whole genome shotgun (WGS) entry which is preliminary data.</text>
</comment>
<sequence>MPEVIDRRAARTRKALHHALLSLMLRKSYEAVSVQDIIDEADVGRSTFYAHYTGKEDLLRNGFQMLRAELRDAQSAARTKDDGSKQGPLSFSSAMFEHAGRYADHYRIMAGGRGGLVAENEIRQVLSEMVREDLSMAPDSSTIPREFVVQFVVSAFITALNWWFERRPKLTPAQIDGIFRDLALGGLSSLVGGERRIA</sequence>
<dbReference type="PANTHER" id="PTHR43479:SF7">
    <property type="entry name" value="TETR-FAMILY TRANSCRIPTIONAL REGULATOR"/>
    <property type="match status" value="1"/>
</dbReference>
<gene>
    <name evidence="4" type="ORF">MESS2_650112</name>
</gene>